<dbReference type="Pfam" id="PF00001">
    <property type="entry name" value="7tm_1"/>
    <property type="match status" value="1"/>
</dbReference>
<dbReference type="Proteomes" id="UP000013456">
    <property type="component" value="Chromosome 1"/>
</dbReference>
<dbReference type="GO" id="GO:0038036">
    <property type="term" value="F:sphingosine-1-phosphate receptor activity"/>
    <property type="evidence" value="ECO:0007669"/>
    <property type="project" value="InterPro"/>
</dbReference>
<keyword evidence="2" id="KW-1003">Cell membrane</keyword>
<evidence type="ECO:0000256" key="6">
    <source>
        <dbReference type="ARBA" id="ARBA00023136"/>
    </source>
</evidence>
<feature type="compositionally biased region" description="Polar residues" evidence="12">
    <location>
        <begin position="315"/>
        <end position="326"/>
    </location>
</feature>
<organism evidence="15">
    <name type="scientific">Macaca mulatta</name>
    <name type="common">Rhesus macaque</name>
    <dbReference type="NCBI Taxonomy" id="9544"/>
    <lineage>
        <taxon>Eukaryota</taxon>
        <taxon>Metazoa</taxon>
        <taxon>Chordata</taxon>
        <taxon>Craniata</taxon>
        <taxon>Vertebrata</taxon>
        <taxon>Euteleostomi</taxon>
        <taxon>Mammalia</taxon>
        <taxon>Eutheria</taxon>
        <taxon>Euarchontoglires</taxon>
        <taxon>Primates</taxon>
        <taxon>Haplorrhini</taxon>
        <taxon>Catarrhini</taxon>
        <taxon>Cercopithecidae</taxon>
        <taxon>Cercopithecinae</taxon>
        <taxon>Macaca</taxon>
    </lineage>
</organism>
<evidence type="ECO:0000256" key="5">
    <source>
        <dbReference type="ARBA" id="ARBA00023040"/>
    </source>
</evidence>
<feature type="compositionally biased region" description="Basic and acidic residues" evidence="12">
    <location>
        <begin position="295"/>
        <end position="310"/>
    </location>
</feature>
<reference evidence="15" key="1">
    <citation type="journal article" date="2011" name="Nat. Biotechnol.">
        <title>Genome sequencing and comparison of two nonhuman primate animal models, the cynomolgus and Chinese rhesus macaques.</title>
        <authorList>
            <person name="Yan G."/>
            <person name="Zhang G."/>
            <person name="Fang X."/>
            <person name="Zhang Y."/>
            <person name="Li C."/>
            <person name="Ling F."/>
            <person name="Cooper D.N."/>
            <person name="Li Q."/>
            <person name="Li Y."/>
            <person name="van Gool A.J."/>
            <person name="Du H."/>
            <person name="Chen J."/>
            <person name="Chen R."/>
            <person name="Zhang P."/>
            <person name="Huang Z."/>
            <person name="Thompson J.R."/>
            <person name="Meng Y."/>
            <person name="Bai Y."/>
            <person name="Wang J."/>
            <person name="Zhuo M."/>
            <person name="Wang T."/>
            <person name="Huang Y."/>
            <person name="Wei L."/>
            <person name="Li J."/>
            <person name="Wang Z."/>
            <person name="Hu H."/>
            <person name="Yang P."/>
            <person name="Le L."/>
            <person name="Stenson P.D."/>
            <person name="Li B."/>
            <person name="Liu X."/>
            <person name="Ball E.V."/>
            <person name="An N."/>
            <person name="Huang Q."/>
            <person name="Zhang Y."/>
            <person name="Fan W."/>
            <person name="Zhang X."/>
            <person name="Li Y."/>
            <person name="Wang W."/>
            <person name="Katze M.G."/>
            <person name="Su B."/>
            <person name="Nielsen R."/>
            <person name="Yang H."/>
            <person name="Wang J."/>
            <person name="Wang X."/>
            <person name="Wang J."/>
        </authorList>
    </citation>
    <scope>NUCLEOTIDE SEQUENCE [LARGE SCALE GENOMIC DNA]</scope>
    <source>
        <strain evidence="15">CR-5</strain>
    </source>
</reference>
<evidence type="ECO:0000313" key="15">
    <source>
        <dbReference type="EMBL" id="EHH14994.1"/>
    </source>
</evidence>
<dbReference type="EMBL" id="CM001253">
    <property type="protein sequence ID" value="EHH14994.1"/>
    <property type="molecule type" value="Genomic_DNA"/>
</dbReference>
<dbReference type="PROSITE" id="PS00237">
    <property type="entry name" value="G_PROTEIN_RECEP_F1_1"/>
    <property type="match status" value="1"/>
</dbReference>
<dbReference type="GO" id="GO:0005886">
    <property type="term" value="C:plasma membrane"/>
    <property type="evidence" value="ECO:0007669"/>
    <property type="project" value="UniProtKB-SubCell"/>
</dbReference>
<evidence type="ECO:0000256" key="8">
    <source>
        <dbReference type="ARBA" id="ARBA00023180"/>
    </source>
</evidence>
<keyword evidence="6 13" id="KW-0472">Membrane</keyword>
<evidence type="ECO:0000256" key="11">
    <source>
        <dbReference type="RuleBase" id="RU000688"/>
    </source>
</evidence>
<dbReference type="AlphaFoldDB" id="F7EUN9"/>
<keyword evidence="4 13" id="KW-1133">Transmembrane helix</keyword>
<comment type="similarity">
    <text evidence="11">Belongs to the G-protein coupled receptor 1 family.</text>
</comment>
<keyword evidence="5 11" id="KW-0297">G-protein coupled receptor</keyword>
<evidence type="ECO:0000256" key="13">
    <source>
        <dbReference type="SAM" id="Phobius"/>
    </source>
</evidence>
<dbReference type="HOGENOM" id="CLU_047979_1_0_1"/>
<dbReference type="PRINTS" id="PR01523">
    <property type="entry name" value="S1PRECEPTOR"/>
</dbReference>
<keyword evidence="10" id="KW-1015">Disulfide bond</keyword>
<dbReference type="InterPro" id="IPR004061">
    <property type="entry name" value="S1P_rcpt"/>
</dbReference>
<dbReference type="InterPro" id="IPR017452">
    <property type="entry name" value="GPCR_Rhodpsn_7TM"/>
</dbReference>
<feature type="transmembrane region" description="Helical" evidence="13">
    <location>
        <begin position="160"/>
        <end position="182"/>
    </location>
</feature>
<proteinExistence type="inferred from homology"/>
<keyword evidence="7 11" id="KW-0675">Receptor</keyword>
<dbReference type="InterPro" id="IPR000276">
    <property type="entry name" value="GPCR_Rhodpsn"/>
</dbReference>
<evidence type="ECO:0000256" key="2">
    <source>
        <dbReference type="ARBA" id="ARBA00022475"/>
    </source>
</evidence>
<keyword evidence="8" id="KW-0325">Glycoprotein</keyword>
<evidence type="ECO:0000256" key="10">
    <source>
        <dbReference type="PIRSR" id="PIRSR604061-50"/>
    </source>
</evidence>
<name>F7EUN9_MACMU</name>
<protein>
    <recommendedName>
        <fullName evidence="14">G-protein coupled receptors family 1 profile domain-containing protein</fullName>
    </recommendedName>
</protein>
<sequence>MGSTSVPLVKALRSSVSDYVNYDIIVRHYNYTGKLNTSADRENSIKLTSVVFILICCFIILENIFVLLTIWKTKKFHRPMYYFIGNLALSDLLAGVAYTANLLLSGATTYKLTPAQWFLREGSMFVALSASVFSLLAIAIERYITMLKMKLHNGSNNFRLFLLISACWVISLILGGLPIMGWNCISALPSCSTVLPLYHKHYILFCTVFIACWAPLFILLLLDVGCKVKTCDILFRAEYFLVLAVLNSGTNPIIYTLTNKEMRRAFIRIMSCCKCPSGDSAGKFKRPIIAGMEFSRSKSDNSSHPQKDDGDNPETIMSSGNVNSSS</sequence>
<evidence type="ECO:0000256" key="12">
    <source>
        <dbReference type="SAM" id="MobiDB-lite"/>
    </source>
</evidence>
<feature type="transmembrane region" description="Helical" evidence="13">
    <location>
        <begin position="50"/>
        <end position="71"/>
    </location>
</feature>
<evidence type="ECO:0000256" key="4">
    <source>
        <dbReference type="ARBA" id="ARBA00022989"/>
    </source>
</evidence>
<feature type="disulfide bond" evidence="10">
    <location>
        <begin position="184"/>
        <end position="191"/>
    </location>
</feature>
<accession>F7EUN9</accession>
<feature type="transmembrane region" description="Helical" evidence="13">
    <location>
        <begin position="83"/>
        <end position="104"/>
    </location>
</feature>
<feature type="disulfide bond" evidence="10">
    <location>
        <begin position="226"/>
        <end position="231"/>
    </location>
</feature>
<dbReference type="PANTHER" id="PTHR22750">
    <property type="entry name" value="G-PROTEIN COUPLED RECEPTOR"/>
    <property type="match status" value="1"/>
</dbReference>
<dbReference type="PROSITE" id="PS50262">
    <property type="entry name" value="G_PROTEIN_RECEP_F1_2"/>
    <property type="match status" value="1"/>
</dbReference>
<dbReference type="PRINTS" id="PR00237">
    <property type="entry name" value="GPCRRHODOPSN"/>
</dbReference>
<dbReference type="Gene3D" id="1.20.1070.10">
    <property type="entry name" value="Rhodopsin 7-helix transmembrane proteins"/>
    <property type="match status" value="2"/>
</dbReference>
<evidence type="ECO:0000256" key="3">
    <source>
        <dbReference type="ARBA" id="ARBA00022692"/>
    </source>
</evidence>
<feature type="domain" description="G-protein coupled receptors family 1 profile" evidence="14">
    <location>
        <begin position="62"/>
        <end position="221"/>
    </location>
</feature>
<keyword evidence="9 11" id="KW-0807">Transducer</keyword>
<comment type="subcellular location">
    <subcellularLocation>
        <location evidence="1">Cell membrane</location>
        <topology evidence="1">Multi-pass membrane protein</topology>
    </subcellularLocation>
</comment>
<feature type="transmembrane region" description="Helical" evidence="13">
    <location>
        <begin position="202"/>
        <end position="222"/>
    </location>
</feature>
<gene>
    <name evidence="15" type="ORF">EGK_01019</name>
</gene>
<evidence type="ECO:0000256" key="9">
    <source>
        <dbReference type="ARBA" id="ARBA00023224"/>
    </source>
</evidence>
<keyword evidence="3 11" id="KW-0812">Transmembrane</keyword>
<evidence type="ECO:0000259" key="14">
    <source>
        <dbReference type="PROSITE" id="PS50262"/>
    </source>
</evidence>
<feature type="transmembrane region" description="Helical" evidence="13">
    <location>
        <begin position="124"/>
        <end position="140"/>
    </location>
</feature>
<feature type="region of interest" description="Disordered" evidence="12">
    <location>
        <begin position="294"/>
        <end position="326"/>
    </location>
</feature>
<evidence type="ECO:0000256" key="7">
    <source>
        <dbReference type="ARBA" id="ARBA00023170"/>
    </source>
</evidence>
<dbReference type="SUPFAM" id="SSF81321">
    <property type="entry name" value="Family A G protein-coupled receptor-like"/>
    <property type="match status" value="1"/>
</dbReference>
<evidence type="ECO:0000256" key="1">
    <source>
        <dbReference type="ARBA" id="ARBA00004651"/>
    </source>
</evidence>
<dbReference type="PRINTS" id="PR00642">
    <property type="entry name" value="EDG1RECEPTOR"/>
</dbReference>